<dbReference type="Proteomes" id="UP000887565">
    <property type="component" value="Unplaced"/>
</dbReference>
<accession>A0A915IFH4</accession>
<sequence length="82" mass="9421">MSTLRRLTHDTPRDMIQDMTGYEDAKNFLMFQLAPDCNQITLKHELASITLEAGEEPTTFLKYLLHLSECQFHPTIEAAHSL</sequence>
<protein>
    <submittedName>
        <fullName evidence="2">Uncharacterized protein</fullName>
    </submittedName>
</protein>
<keyword evidence="1" id="KW-1185">Reference proteome</keyword>
<reference evidence="2" key="1">
    <citation type="submission" date="2022-11" db="UniProtKB">
        <authorList>
            <consortium name="WormBaseParasite"/>
        </authorList>
    </citation>
    <scope>IDENTIFICATION</scope>
</reference>
<dbReference type="WBParaSite" id="nRc.2.0.1.t12662-RA">
    <property type="protein sequence ID" value="nRc.2.0.1.t12662-RA"/>
    <property type="gene ID" value="nRc.2.0.1.g12662"/>
</dbReference>
<dbReference type="AlphaFoldDB" id="A0A915IFH4"/>
<evidence type="ECO:0000313" key="1">
    <source>
        <dbReference type="Proteomes" id="UP000887565"/>
    </source>
</evidence>
<organism evidence="1 2">
    <name type="scientific">Romanomermis culicivorax</name>
    <name type="common">Nematode worm</name>
    <dbReference type="NCBI Taxonomy" id="13658"/>
    <lineage>
        <taxon>Eukaryota</taxon>
        <taxon>Metazoa</taxon>
        <taxon>Ecdysozoa</taxon>
        <taxon>Nematoda</taxon>
        <taxon>Enoplea</taxon>
        <taxon>Dorylaimia</taxon>
        <taxon>Mermithida</taxon>
        <taxon>Mermithoidea</taxon>
        <taxon>Mermithidae</taxon>
        <taxon>Romanomermis</taxon>
    </lineage>
</organism>
<proteinExistence type="predicted"/>
<name>A0A915IFH4_ROMCU</name>
<evidence type="ECO:0000313" key="2">
    <source>
        <dbReference type="WBParaSite" id="nRc.2.0.1.t12662-RA"/>
    </source>
</evidence>